<reference evidence="2" key="1">
    <citation type="submission" date="2020-06" db="EMBL/GenBank/DDBJ databases">
        <title>Draft genome of Bugula neritina, a colonial animal packing powerful symbionts and potential medicines.</title>
        <authorList>
            <person name="Rayko M."/>
        </authorList>
    </citation>
    <scope>NUCLEOTIDE SEQUENCE [LARGE SCALE GENOMIC DNA]</scope>
    <source>
        <strain evidence="2">Kwan_BN1</strain>
    </source>
</reference>
<dbReference type="PANTHER" id="PTHR10404:SF46">
    <property type="entry name" value="VACUOLAR PROTEIN SORTING-ASSOCIATED PROTEIN 70"/>
    <property type="match status" value="1"/>
</dbReference>
<dbReference type="InterPro" id="IPR003137">
    <property type="entry name" value="PA_domain"/>
</dbReference>
<comment type="caution">
    <text evidence="2">The sequence shown here is derived from an EMBL/GenBank/DDBJ whole genome shotgun (WGS) entry which is preliminary data.</text>
</comment>
<dbReference type="InterPro" id="IPR046450">
    <property type="entry name" value="PA_dom_sf"/>
</dbReference>
<dbReference type="GO" id="GO:0004180">
    <property type="term" value="F:carboxypeptidase activity"/>
    <property type="evidence" value="ECO:0007669"/>
    <property type="project" value="TreeGrafter"/>
</dbReference>
<dbReference type="Gene3D" id="3.50.30.30">
    <property type="match status" value="1"/>
</dbReference>
<gene>
    <name evidence="2" type="ORF">EB796_001945</name>
</gene>
<dbReference type="OrthoDB" id="5841748at2759"/>
<dbReference type="InterPro" id="IPR039373">
    <property type="entry name" value="Peptidase_M28B"/>
</dbReference>
<organism evidence="2 3">
    <name type="scientific">Bugula neritina</name>
    <name type="common">Brown bryozoan</name>
    <name type="synonym">Sertularia neritina</name>
    <dbReference type="NCBI Taxonomy" id="10212"/>
    <lineage>
        <taxon>Eukaryota</taxon>
        <taxon>Metazoa</taxon>
        <taxon>Spiralia</taxon>
        <taxon>Lophotrochozoa</taxon>
        <taxon>Bryozoa</taxon>
        <taxon>Gymnolaemata</taxon>
        <taxon>Cheilostomatida</taxon>
        <taxon>Flustrina</taxon>
        <taxon>Buguloidea</taxon>
        <taxon>Bugulidae</taxon>
        <taxon>Bugula</taxon>
    </lineage>
</organism>
<feature type="domain" description="PA" evidence="1">
    <location>
        <begin position="2"/>
        <end position="71"/>
    </location>
</feature>
<dbReference type="PANTHER" id="PTHR10404">
    <property type="entry name" value="N-ACETYLATED-ALPHA-LINKED ACIDIC DIPEPTIDASE"/>
    <property type="match status" value="1"/>
</dbReference>
<sequence length="88" mass="9729">MNVNGSIVICRYGQIFRGNKVTLAEQNGAVGVIIYNDPEDNVNLELHNATYNDTFPYSWYLPPSGVERGSVMEFSGDPLTPGFPSKNM</sequence>
<dbReference type="Pfam" id="PF02225">
    <property type="entry name" value="PA"/>
    <property type="match status" value="1"/>
</dbReference>
<proteinExistence type="predicted"/>
<dbReference type="Proteomes" id="UP000593567">
    <property type="component" value="Unassembled WGS sequence"/>
</dbReference>
<dbReference type="SUPFAM" id="SSF52025">
    <property type="entry name" value="PA domain"/>
    <property type="match status" value="1"/>
</dbReference>
<evidence type="ECO:0000313" key="3">
    <source>
        <dbReference type="Proteomes" id="UP000593567"/>
    </source>
</evidence>
<evidence type="ECO:0000313" key="2">
    <source>
        <dbReference type="EMBL" id="KAF6039740.1"/>
    </source>
</evidence>
<dbReference type="EMBL" id="VXIV02000213">
    <property type="protein sequence ID" value="KAF6039740.1"/>
    <property type="molecule type" value="Genomic_DNA"/>
</dbReference>
<accession>A0A7J7KNH6</accession>
<evidence type="ECO:0000259" key="1">
    <source>
        <dbReference type="Pfam" id="PF02225"/>
    </source>
</evidence>
<name>A0A7J7KNH6_BUGNE</name>
<dbReference type="AlphaFoldDB" id="A0A7J7KNH6"/>
<protein>
    <submittedName>
        <fullName evidence="2">NAALADL1</fullName>
    </submittedName>
</protein>
<keyword evidence="3" id="KW-1185">Reference proteome</keyword>